<protein>
    <submittedName>
        <fullName evidence="1">Uncharacterized protein</fullName>
    </submittedName>
</protein>
<dbReference type="Proteomes" id="UP000287651">
    <property type="component" value="Unassembled WGS sequence"/>
</dbReference>
<reference evidence="1 2" key="1">
    <citation type="journal article" date="2014" name="Agronomy (Basel)">
        <title>A Draft Genome Sequence for Ensete ventricosum, the Drought-Tolerant Tree Against Hunger.</title>
        <authorList>
            <person name="Harrison J."/>
            <person name="Moore K.A."/>
            <person name="Paszkiewicz K."/>
            <person name="Jones T."/>
            <person name="Grant M."/>
            <person name="Ambacheew D."/>
            <person name="Muzemil S."/>
            <person name="Studholme D.J."/>
        </authorList>
    </citation>
    <scope>NUCLEOTIDE SEQUENCE [LARGE SCALE GENOMIC DNA]</scope>
</reference>
<gene>
    <name evidence="1" type="ORF">B296_00025896</name>
</gene>
<name>A0A426Z794_ENSVE</name>
<comment type="caution">
    <text evidence="1">The sequence shown here is derived from an EMBL/GenBank/DDBJ whole genome shotgun (WGS) entry which is preliminary data.</text>
</comment>
<organism evidence="1 2">
    <name type="scientific">Ensete ventricosum</name>
    <name type="common">Abyssinian banana</name>
    <name type="synonym">Musa ensete</name>
    <dbReference type="NCBI Taxonomy" id="4639"/>
    <lineage>
        <taxon>Eukaryota</taxon>
        <taxon>Viridiplantae</taxon>
        <taxon>Streptophyta</taxon>
        <taxon>Embryophyta</taxon>
        <taxon>Tracheophyta</taxon>
        <taxon>Spermatophyta</taxon>
        <taxon>Magnoliopsida</taxon>
        <taxon>Liliopsida</taxon>
        <taxon>Zingiberales</taxon>
        <taxon>Musaceae</taxon>
        <taxon>Ensete</taxon>
    </lineage>
</organism>
<evidence type="ECO:0000313" key="2">
    <source>
        <dbReference type="Proteomes" id="UP000287651"/>
    </source>
</evidence>
<proteinExistence type="predicted"/>
<accession>A0A426Z794</accession>
<evidence type="ECO:0000313" key="1">
    <source>
        <dbReference type="EMBL" id="RRT59857.1"/>
    </source>
</evidence>
<sequence length="119" mass="13048">MVWVDRNSDLLSLCFMIHHFLLTPPVDHPSGKDGGGGGGPTSMIVFWSLDLTVAVEHNCDHERWLLCQCSCLRTSCGLQQHEGSALQASLLRLQVLFSFIAALSAMRQSVGSDVSDYVK</sequence>
<dbReference type="AlphaFoldDB" id="A0A426Z794"/>
<dbReference type="EMBL" id="AMZH03008035">
    <property type="protein sequence ID" value="RRT59857.1"/>
    <property type="molecule type" value="Genomic_DNA"/>
</dbReference>